<evidence type="ECO:0000313" key="1">
    <source>
        <dbReference type="EMBL" id="MCM3735687.1"/>
    </source>
</evidence>
<gene>
    <name evidence="1" type="ORF">M3215_07600</name>
</gene>
<name>A0ACC6A6M6_9BACI</name>
<dbReference type="EMBL" id="JAMBOP010000006">
    <property type="protein sequence ID" value="MCM3735687.1"/>
    <property type="molecule type" value="Genomic_DNA"/>
</dbReference>
<reference evidence="1" key="1">
    <citation type="submission" date="2022-05" db="EMBL/GenBank/DDBJ databases">
        <title>Comparative Genomics of Spacecraft Associated Microbes.</title>
        <authorList>
            <person name="Tran M.T."/>
            <person name="Wright A."/>
            <person name="Seuylemezian A."/>
            <person name="Eisen J."/>
            <person name="Coil D."/>
        </authorList>
    </citation>
    <scope>NUCLEOTIDE SEQUENCE</scope>
    <source>
        <strain evidence="1">FAIRING 10M-2.2</strain>
    </source>
</reference>
<sequence>MDLQKQQQLSLVTIVHATERGRNSRIYTSLQWEIHMHEKELVKESNVVIVCSQFMKKAV</sequence>
<accession>A0ACC6A6M6</accession>
<keyword evidence="2" id="KW-1185">Reference proteome</keyword>
<organism evidence="1 2">
    <name type="scientific">Bacillus cytotoxicus</name>
    <dbReference type="NCBI Taxonomy" id="580165"/>
    <lineage>
        <taxon>Bacteria</taxon>
        <taxon>Bacillati</taxon>
        <taxon>Bacillota</taxon>
        <taxon>Bacilli</taxon>
        <taxon>Bacillales</taxon>
        <taxon>Bacillaceae</taxon>
        <taxon>Bacillus</taxon>
        <taxon>Bacillus cereus group</taxon>
    </lineage>
</organism>
<evidence type="ECO:0000313" key="2">
    <source>
        <dbReference type="Proteomes" id="UP001202289"/>
    </source>
</evidence>
<dbReference type="Proteomes" id="UP001202289">
    <property type="component" value="Unassembled WGS sequence"/>
</dbReference>
<comment type="caution">
    <text evidence="1">The sequence shown here is derived from an EMBL/GenBank/DDBJ whole genome shotgun (WGS) entry which is preliminary data.</text>
</comment>
<proteinExistence type="predicted"/>
<protein>
    <submittedName>
        <fullName evidence="1">Uncharacterized protein</fullName>
    </submittedName>
</protein>